<name>A0A9E8A9J9_9VIRU</name>
<evidence type="ECO:0000313" key="1">
    <source>
        <dbReference type="EMBL" id="UYL95509.1"/>
    </source>
</evidence>
<accession>A0A9E8A9J9</accession>
<reference evidence="1" key="1">
    <citation type="submission" date="2022-05" db="EMBL/GenBank/DDBJ databases">
        <authorList>
            <person name="Cao W."/>
            <person name="Jia N."/>
            <person name="Lam T.T.-Y."/>
            <person name="Ni X."/>
            <person name="Liu J."/>
        </authorList>
    </citation>
    <scope>NUCLEOTIDE SEQUENCE</scope>
    <source>
        <strain evidence="1">TIGMIC 3</strain>
    </source>
</reference>
<proteinExistence type="predicted"/>
<organism evidence="1">
    <name type="scientific">Dali Parti tick virus 1</name>
    <dbReference type="NCBI Taxonomy" id="2972282"/>
    <lineage>
        <taxon>Viruses</taxon>
        <taxon>Riboviria</taxon>
        <taxon>Orthornavirae</taxon>
        <taxon>Pisuviricota</taxon>
        <taxon>Duplopiviricetes</taxon>
        <taxon>Durnavirales</taxon>
        <taxon>Partitiviridae</taxon>
    </lineage>
</organism>
<protein>
    <submittedName>
        <fullName evidence="1">Uncharacterized protein</fullName>
    </submittedName>
</protein>
<sequence length="114" mass="12769">MSQWSMHMRWPASLRHGPPLYIRCSWSVQRTCSLLDSRTGCLKTGSHHLRCTTNGSVVDPDQHPRITARMIHPCRLASCMMHSTSCDPSSISIDMKGVLGPTDVTVWKDYGLIS</sequence>
<dbReference type="EMBL" id="ON746480">
    <property type="protein sequence ID" value="UYL95509.1"/>
    <property type="molecule type" value="Genomic_RNA"/>
</dbReference>